<evidence type="ECO:0000259" key="5">
    <source>
        <dbReference type="Pfam" id="PF10033"/>
    </source>
</evidence>
<accession>A0A9Q0RNM0</accession>
<comment type="similarity">
    <text evidence="2 4">Belongs to the ATG13 family. Metazoan subfamily.</text>
</comment>
<dbReference type="Proteomes" id="UP001142055">
    <property type="component" value="Chromosome 2"/>
</dbReference>
<dbReference type="InterPro" id="IPR018731">
    <property type="entry name" value="Atg13_N"/>
</dbReference>
<name>A0A9Q0RNM0_BLOTA</name>
<dbReference type="PANTHER" id="PTHR13430">
    <property type="match status" value="1"/>
</dbReference>
<comment type="caution">
    <text evidence="6">The sequence shown here is derived from an EMBL/GenBank/DDBJ whole genome shotgun (WGS) entry which is preliminary data.</text>
</comment>
<keyword evidence="7" id="KW-1185">Reference proteome</keyword>
<dbReference type="Gene3D" id="3.30.900.10">
    <property type="entry name" value="HORMA domain"/>
    <property type="match status" value="1"/>
</dbReference>
<sequence>MSLKDIDNIIQHFIQKCIQVIVQSRQGTEKIRTKCTPKVPSWFNLDIGECEDILHKTVKCLKSIKKQSTPSNLNLFFVKRNWKICCEISLRNADGISLVLEYWLFTNTSSNAVETVIDRKHVYQMINRMSSMLKSLIVLTRSTPAYKLSSKGQSADSYVICYRVNQCDDDFASDIIDLGNQSGQFSLPKTIGTIKGLLNELSIQLVYRTSMNMNSDSEIRTATKYDVLNDKANQLLPVKDDHFKSDITESKFDIKDIFKPLNPAFATKHKDVLDTFSTSPFMALLSQNSDSSDSISSLKESTLSKLKSEKSNPISIPSQILPKSISKSPQIYSTSNESFVFVDLNAPFASDDREFGPFFNGPSPTFINNSDDSCDDVNELCLQLEELESNAQQLDSFIESIYENENENENEEIKIEN</sequence>
<evidence type="ECO:0000313" key="7">
    <source>
        <dbReference type="Proteomes" id="UP001142055"/>
    </source>
</evidence>
<feature type="domain" description="Autophagy-related protein 13 N-terminal" evidence="5">
    <location>
        <begin position="10"/>
        <end position="211"/>
    </location>
</feature>
<keyword evidence="3 4" id="KW-0072">Autophagy</keyword>
<comment type="subcellular location">
    <subcellularLocation>
        <location evidence="1">Preautophagosomal structure</location>
    </subcellularLocation>
</comment>
<dbReference type="Pfam" id="PF10033">
    <property type="entry name" value="ATG13"/>
    <property type="match status" value="1"/>
</dbReference>
<dbReference type="GO" id="GO:0000423">
    <property type="term" value="P:mitophagy"/>
    <property type="evidence" value="ECO:0007669"/>
    <property type="project" value="TreeGrafter"/>
</dbReference>
<dbReference type="AlphaFoldDB" id="A0A9Q0RNM0"/>
<dbReference type="GO" id="GO:0034497">
    <property type="term" value="P:protein localization to phagophore assembly site"/>
    <property type="evidence" value="ECO:0007669"/>
    <property type="project" value="TreeGrafter"/>
</dbReference>
<protein>
    <recommendedName>
        <fullName evidence="4">Autophagy-related protein 13</fullName>
    </recommendedName>
</protein>
<proteinExistence type="inferred from homology"/>
<organism evidence="6 7">
    <name type="scientific">Blomia tropicalis</name>
    <name type="common">Mite</name>
    <dbReference type="NCBI Taxonomy" id="40697"/>
    <lineage>
        <taxon>Eukaryota</taxon>
        <taxon>Metazoa</taxon>
        <taxon>Ecdysozoa</taxon>
        <taxon>Arthropoda</taxon>
        <taxon>Chelicerata</taxon>
        <taxon>Arachnida</taxon>
        <taxon>Acari</taxon>
        <taxon>Acariformes</taxon>
        <taxon>Sarcoptiformes</taxon>
        <taxon>Astigmata</taxon>
        <taxon>Glycyphagoidea</taxon>
        <taxon>Echimyopodidae</taxon>
        <taxon>Blomia</taxon>
    </lineage>
</organism>
<dbReference type="InterPro" id="IPR040182">
    <property type="entry name" value="ATG13"/>
</dbReference>
<evidence type="ECO:0000256" key="1">
    <source>
        <dbReference type="ARBA" id="ARBA00004329"/>
    </source>
</evidence>
<evidence type="ECO:0000256" key="4">
    <source>
        <dbReference type="RuleBase" id="RU361214"/>
    </source>
</evidence>
<dbReference type="OrthoDB" id="70161at2759"/>
<reference evidence="6" key="1">
    <citation type="submission" date="2022-12" db="EMBL/GenBank/DDBJ databases">
        <title>Genome assemblies of Blomia tropicalis.</title>
        <authorList>
            <person name="Cui Y."/>
        </authorList>
    </citation>
    <scope>NUCLEOTIDE SEQUENCE</scope>
    <source>
        <tissue evidence="6">Adult mites</tissue>
    </source>
</reference>
<dbReference type="EMBL" id="JAPWDV010000002">
    <property type="protein sequence ID" value="KAJ6220914.1"/>
    <property type="molecule type" value="Genomic_DNA"/>
</dbReference>
<dbReference type="GO" id="GO:0005829">
    <property type="term" value="C:cytosol"/>
    <property type="evidence" value="ECO:0007669"/>
    <property type="project" value="TreeGrafter"/>
</dbReference>
<dbReference type="GO" id="GO:0000407">
    <property type="term" value="C:phagophore assembly site"/>
    <property type="evidence" value="ECO:0007669"/>
    <property type="project" value="UniProtKB-SubCell"/>
</dbReference>
<dbReference type="PANTHER" id="PTHR13430:SF4">
    <property type="entry name" value="AUTOPHAGY-RELATED PROTEIN 13"/>
    <property type="match status" value="1"/>
</dbReference>
<gene>
    <name evidence="6" type="ORF">RDWZM_006726</name>
</gene>
<dbReference type="OMA" id="ICCEISL"/>
<evidence type="ECO:0000256" key="3">
    <source>
        <dbReference type="ARBA" id="ARBA00023006"/>
    </source>
</evidence>
<dbReference type="InterPro" id="IPR036570">
    <property type="entry name" value="HORMA_dom_sf"/>
</dbReference>
<dbReference type="GO" id="GO:1990316">
    <property type="term" value="C:Atg1/ULK1 kinase complex"/>
    <property type="evidence" value="ECO:0007669"/>
    <property type="project" value="InterPro"/>
</dbReference>
<dbReference type="GO" id="GO:0034727">
    <property type="term" value="P:piecemeal microautophagy of the nucleus"/>
    <property type="evidence" value="ECO:0007669"/>
    <property type="project" value="TreeGrafter"/>
</dbReference>
<evidence type="ECO:0000313" key="6">
    <source>
        <dbReference type="EMBL" id="KAJ6220914.1"/>
    </source>
</evidence>
<evidence type="ECO:0000256" key="2">
    <source>
        <dbReference type="ARBA" id="ARBA00007341"/>
    </source>
</evidence>